<accession>A0A2M6IU61</accession>
<dbReference type="AlphaFoldDB" id="A0A2M6IU61"/>
<gene>
    <name evidence="1" type="ORF">COV58_02475</name>
</gene>
<evidence type="ECO:0000313" key="2">
    <source>
        <dbReference type="Proteomes" id="UP000231056"/>
    </source>
</evidence>
<name>A0A2M6IU61_9BACT</name>
<sequence>MDQIEFYDVVHKMKVSVKASEVEKVTYERQTKSGSTQIRYAVKAVKDGVKLTKFVSKETWDSLAG</sequence>
<organism evidence="1 2">
    <name type="scientific">Candidatus Roizmanbacteria bacterium CG11_big_fil_rev_8_21_14_0_20_36_8</name>
    <dbReference type="NCBI Taxonomy" id="1974856"/>
    <lineage>
        <taxon>Bacteria</taxon>
        <taxon>Candidatus Roizmaniibacteriota</taxon>
    </lineage>
</organism>
<comment type="caution">
    <text evidence="1">The sequence shown here is derived from an EMBL/GenBank/DDBJ whole genome shotgun (WGS) entry which is preliminary data.</text>
</comment>
<evidence type="ECO:0000313" key="1">
    <source>
        <dbReference type="EMBL" id="PIQ73433.1"/>
    </source>
</evidence>
<protein>
    <submittedName>
        <fullName evidence="1">Uncharacterized protein</fullName>
    </submittedName>
</protein>
<dbReference type="EMBL" id="PCVM01000059">
    <property type="protein sequence ID" value="PIQ73433.1"/>
    <property type="molecule type" value="Genomic_DNA"/>
</dbReference>
<proteinExistence type="predicted"/>
<reference evidence="1 2" key="1">
    <citation type="submission" date="2017-09" db="EMBL/GenBank/DDBJ databases">
        <title>Depth-based differentiation of microbial function through sediment-hosted aquifers and enrichment of novel symbionts in the deep terrestrial subsurface.</title>
        <authorList>
            <person name="Probst A.J."/>
            <person name="Ladd B."/>
            <person name="Jarett J.K."/>
            <person name="Geller-Mcgrath D.E."/>
            <person name="Sieber C.M."/>
            <person name="Emerson J.B."/>
            <person name="Anantharaman K."/>
            <person name="Thomas B.C."/>
            <person name="Malmstrom R."/>
            <person name="Stieglmeier M."/>
            <person name="Klingl A."/>
            <person name="Woyke T."/>
            <person name="Ryan C.M."/>
            <person name="Banfield J.F."/>
        </authorList>
    </citation>
    <scope>NUCLEOTIDE SEQUENCE [LARGE SCALE GENOMIC DNA]</scope>
    <source>
        <strain evidence="1">CG11_big_fil_rev_8_21_14_0_20_36_8</strain>
    </source>
</reference>
<dbReference type="Proteomes" id="UP000231056">
    <property type="component" value="Unassembled WGS sequence"/>
</dbReference>